<dbReference type="InterPro" id="IPR011050">
    <property type="entry name" value="Pectin_lyase_fold/virulence"/>
</dbReference>
<proteinExistence type="predicted"/>
<sequence length="477" mass="51277">MRATAAEPTSCFPASPSLGLIAVSALVFTLAGCNNSRAPADAMLSGLSAGGPGSASLSGHACPGTITTNADELNRALSEAVAGSVICLANGIWRDLIVTVAQSGSRYDLITLRAETPGKVFIEGESLLEVRGDYVKITGLYFRNGRPADDSGVIKLYGDHNQLTQTTIDGFNGNRDKKWVSLYGQYADVSYNLFTGKTTAGALLTVWRGDDRPQYHKIRHNHFSNYAYGGGANGWETIRLGTSTHSQSDSYTLIENNLFADCDGEIEIISVKSGKNTLRGNLFVDSRGLLTLRHGKGNTVENNVFLQYGKADGGGIRFYDEGHVIRNNYMAGIQTSLDARGAIVVHSGVNAQGETAVLNAQWTPRDVRVENNTIYLSEQSFVYGGKYKYPAERISFSGNLVYTDFTAPIVRADAALTEASYSSEKYWGADLGFPPVEGIAIEEFSLAPDGQGLYLHATLGAQALQVLKESDVGPSQY</sequence>
<dbReference type="EMBL" id="VHSG01000035">
    <property type="protein sequence ID" value="TQV67289.1"/>
    <property type="molecule type" value="Genomic_DNA"/>
</dbReference>
<dbReference type="Pfam" id="PF14592">
    <property type="entry name" value="Chondroitinas_B"/>
    <property type="match status" value="1"/>
</dbReference>
<reference evidence="1 2" key="1">
    <citation type="submission" date="2019-06" db="EMBL/GenBank/DDBJ databases">
        <title>Whole genome sequence for Cellvibrionaceae sp. R142.</title>
        <authorList>
            <person name="Wang G."/>
        </authorList>
    </citation>
    <scope>NUCLEOTIDE SEQUENCE [LARGE SCALE GENOMIC DNA]</scope>
    <source>
        <strain evidence="1 2">R142</strain>
    </source>
</reference>
<dbReference type="SUPFAM" id="SSF51126">
    <property type="entry name" value="Pectin lyase-like"/>
    <property type="match status" value="1"/>
</dbReference>
<keyword evidence="2" id="KW-1185">Reference proteome</keyword>
<evidence type="ECO:0000313" key="1">
    <source>
        <dbReference type="EMBL" id="TQV67289.1"/>
    </source>
</evidence>
<gene>
    <name evidence="1" type="ORF">FKG94_25510</name>
</gene>
<organism evidence="1 2">
    <name type="scientific">Exilibacterium tricleocarpae</name>
    <dbReference type="NCBI Taxonomy" id="2591008"/>
    <lineage>
        <taxon>Bacteria</taxon>
        <taxon>Pseudomonadati</taxon>
        <taxon>Pseudomonadota</taxon>
        <taxon>Gammaproteobacteria</taxon>
        <taxon>Cellvibrionales</taxon>
        <taxon>Cellvibrionaceae</taxon>
        <taxon>Exilibacterium</taxon>
    </lineage>
</organism>
<dbReference type="PROSITE" id="PS51257">
    <property type="entry name" value="PROKAR_LIPOPROTEIN"/>
    <property type="match status" value="1"/>
</dbReference>
<name>A0A545SQP7_9GAMM</name>
<dbReference type="OrthoDB" id="6475864at2"/>
<dbReference type="Proteomes" id="UP000319732">
    <property type="component" value="Unassembled WGS sequence"/>
</dbReference>
<dbReference type="CDD" id="cd14251">
    <property type="entry name" value="PL-6"/>
    <property type="match status" value="1"/>
</dbReference>
<comment type="caution">
    <text evidence="1">The sequence shown here is derived from an EMBL/GenBank/DDBJ whole genome shotgun (WGS) entry which is preliminary data.</text>
</comment>
<protein>
    <recommendedName>
        <fullName evidence="3">Alginate lyase</fullName>
    </recommendedName>
</protein>
<evidence type="ECO:0008006" key="3">
    <source>
        <dbReference type="Google" id="ProtNLM"/>
    </source>
</evidence>
<evidence type="ECO:0000313" key="2">
    <source>
        <dbReference type="Proteomes" id="UP000319732"/>
    </source>
</evidence>
<dbReference type="AlphaFoldDB" id="A0A545SQP7"/>
<accession>A0A545SQP7</accession>
<dbReference type="InterPro" id="IPR039513">
    <property type="entry name" value="PL-6"/>
</dbReference>
<dbReference type="InterPro" id="IPR012334">
    <property type="entry name" value="Pectin_lyas_fold"/>
</dbReference>
<dbReference type="Gene3D" id="2.160.20.10">
    <property type="entry name" value="Single-stranded right-handed beta-helix, Pectin lyase-like"/>
    <property type="match status" value="1"/>
</dbReference>